<comment type="caution">
    <text evidence="10">The sequence shown here is derived from an EMBL/GenBank/DDBJ whole genome shotgun (WGS) entry which is preliminary data.</text>
</comment>
<gene>
    <name evidence="8 10" type="primary">trpC</name>
    <name evidence="10" type="ORF">F4V45_02680</name>
</gene>
<name>A0A5M9QS97_9HELI</name>
<protein>
    <recommendedName>
        <fullName evidence="8">Indole-3-glycerol phosphate synthase</fullName>
        <shortName evidence="8">IGPS</shortName>
        <ecNumber evidence="8">4.1.1.48</ecNumber>
    </recommendedName>
</protein>
<dbReference type="InterPro" id="IPR045186">
    <property type="entry name" value="Indole-3-glycerol_P_synth"/>
</dbReference>
<dbReference type="Proteomes" id="UP000323707">
    <property type="component" value="Unassembled WGS sequence"/>
</dbReference>
<dbReference type="SUPFAM" id="SSF51366">
    <property type="entry name" value="Ribulose-phoshate binding barrel"/>
    <property type="match status" value="1"/>
</dbReference>
<dbReference type="PANTHER" id="PTHR22854">
    <property type="entry name" value="TRYPTOPHAN BIOSYNTHESIS PROTEIN"/>
    <property type="match status" value="1"/>
</dbReference>
<dbReference type="GO" id="GO:0000162">
    <property type="term" value="P:L-tryptophan biosynthetic process"/>
    <property type="evidence" value="ECO:0007669"/>
    <property type="project" value="UniProtKB-UniRule"/>
</dbReference>
<feature type="domain" description="Indole-3-glycerol phosphate synthase" evidence="9">
    <location>
        <begin position="3"/>
        <end position="249"/>
    </location>
</feature>
<evidence type="ECO:0000256" key="5">
    <source>
        <dbReference type="ARBA" id="ARBA00022822"/>
    </source>
</evidence>
<comment type="catalytic activity">
    <reaction evidence="1 8">
        <text>1-(2-carboxyphenylamino)-1-deoxy-D-ribulose 5-phosphate + H(+) = (1S,2R)-1-C-(indol-3-yl)glycerol 3-phosphate + CO2 + H2O</text>
        <dbReference type="Rhea" id="RHEA:23476"/>
        <dbReference type="ChEBI" id="CHEBI:15377"/>
        <dbReference type="ChEBI" id="CHEBI:15378"/>
        <dbReference type="ChEBI" id="CHEBI:16526"/>
        <dbReference type="ChEBI" id="CHEBI:58613"/>
        <dbReference type="ChEBI" id="CHEBI:58866"/>
        <dbReference type="EC" id="4.1.1.48"/>
    </reaction>
</comment>
<evidence type="ECO:0000313" key="11">
    <source>
        <dbReference type="Proteomes" id="UP000323707"/>
    </source>
</evidence>
<evidence type="ECO:0000256" key="8">
    <source>
        <dbReference type="HAMAP-Rule" id="MF_00134"/>
    </source>
</evidence>
<dbReference type="RefSeq" id="WP_150336947.1">
    <property type="nucleotide sequence ID" value="NZ_JAERIX010000049.1"/>
</dbReference>
<proteinExistence type="inferred from homology"/>
<dbReference type="CDD" id="cd00331">
    <property type="entry name" value="IGPS"/>
    <property type="match status" value="1"/>
</dbReference>
<evidence type="ECO:0000256" key="3">
    <source>
        <dbReference type="ARBA" id="ARBA00022605"/>
    </source>
</evidence>
<evidence type="ECO:0000256" key="7">
    <source>
        <dbReference type="ARBA" id="ARBA00023239"/>
    </source>
</evidence>
<evidence type="ECO:0000256" key="2">
    <source>
        <dbReference type="ARBA" id="ARBA00004696"/>
    </source>
</evidence>
<dbReference type="PANTHER" id="PTHR22854:SF2">
    <property type="entry name" value="INDOLE-3-GLYCEROL-PHOSPHATE SYNTHASE"/>
    <property type="match status" value="1"/>
</dbReference>
<keyword evidence="3 8" id="KW-0028">Amino-acid biosynthesis</keyword>
<dbReference type="HAMAP" id="MF_00134_B">
    <property type="entry name" value="IGPS_B"/>
    <property type="match status" value="1"/>
</dbReference>
<comment type="pathway">
    <text evidence="2 8">Amino-acid biosynthesis; L-tryptophan biosynthesis; L-tryptophan from chorismate: step 4/5.</text>
</comment>
<evidence type="ECO:0000256" key="1">
    <source>
        <dbReference type="ARBA" id="ARBA00001633"/>
    </source>
</evidence>
<dbReference type="InterPro" id="IPR013785">
    <property type="entry name" value="Aldolase_TIM"/>
</dbReference>
<dbReference type="NCBIfam" id="NF001377">
    <property type="entry name" value="PRK00278.2-4"/>
    <property type="match status" value="1"/>
</dbReference>
<keyword evidence="5 8" id="KW-0822">Tryptophan biosynthesis</keyword>
<organism evidence="10 11">
    <name type="scientific">Helicobacter canis</name>
    <dbReference type="NCBI Taxonomy" id="29419"/>
    <lineage>
        <taxon>Bacteria</taxon>
        <taxon>Pseudomonadati</taxon>
        <taxon>Campylobacterota</taxon>
        <taxon>Epsilonproteobacteria</taxon>
        <taxon>Campylobacterales</taxon>
        <taxon>Helicobacteraceae</taxon>
        <taxon>Helicobacter</taxon>
    </lineage>
</organism>
<dbReference type="InterPro" id="IPR013798">
    <property type="entry name" value="Indole-3-glycerol_P_synth_dom"/>
</dbReference>
<comment type="similarity">
    <text evidence="8">Belongs to the TrpC family.</text>
</comment>
<dbReference type="FunFam" id="3.20.20.70:FF:000024">
    <property type="entry name" value="Indole-3-glycerol phosphate synthase"/>
    <property type="match status" value="1"/>
</dbReference>
<dbReference type="EC" id="4.1.1.48" evidence="8"/>
<keyword evidence="6 8" id="KW-0057">Aromatic amino acid biosynthesis</keyword>
<dbReference type="EMBL" id="VXKE01000007">
    <property type="protein sequence ID" value="KAA8710436.1"/>
    <property type="molecule type" value="Genomic_DNA"/>
</dbReference>
<keyword evidence="4 8" id="KW-0210">Decarboxylase</keyword>
<evidence type="ECO:0000313" key="10">
    <source>
        <dbReference type="EMBL" id="KAA8710436.1"/>
    </source>
</evidence>
<accession>A0A5M9QS97</accession>
<dbReference type="AlphaFoldDB" id="A0A5M9QS97"/>
<dbReference type="GO" id="GO:0004425">
    <property type="term" value="F:indole-3-glycerol-phosphate synthase activity"/>
    <property type="evidence" value="ECO:0007669"/>
    <property type="project" value="UniProtKB-UniRule"/>
</dbReference>
<dbReference type="InterPro" id="IPR011060">
    <property type="entry name" value="RibuloseP-bd_barrel"/>
</dbReference>
<dbReference type="Gene3D" id="3.20.20.70">
    <property type="entry name" value="Aldolase class I"/>
    <property type="match status" value="1"/>
</dbReference>
<dbReference type="PROSITE" id="PS00614">
    <property type="entry name" value="IGPS"/>
    <property type="match status" value="1"/>
</dbReference>
<evidence type="ECO:0000259" key="9">
    <source>
        <dbReference type="Pfam" id="PF00218"/>
    </source>
</evidence>
<dbReference type="UniPathway" id="UPA00035">
    <property type="reaction ID" value="UER00043"/>
</dbReference>
<dbReference type="InterPro" id="IPR001468">
    <property type="entry name" value="Indole-3-GlycerolPSynthase_CS"/>
</dbReference>
<evidence type="ECO:0000256" key="4">
    <source>
        <dbReference type="ARBA" id="ARBA00022793"/>
    </source>
</evidence>
<sequence>MILAQIIESTKERVAQCKKQLPLEALREQAEALHKAKPYTRSFENALRTDGLSVICEIKKASPSKGIINASFPYLDIARAYKRAGANAISCLTEPHYFLGSDEIFTQVREICALPMLRKDFTIDPYMIYQAKAMGADAVLLIVSALDSMELRDFYALAESLGLCALVETHTEQEIKQALELDARIIGVNNRDLRSFSVDLQTSLNLRPLVPESKVFVSESGIGSVSDLRTLLESKVDAVLIGEWFMRQGASALKELYT</sequence>
<keyword evidence="7 8" id="KW-0456">Lyase</keyword>
<dbReference type="GO" id="GO:0004640">
    <property type="term" value="F:phosphoribosylanthranilate isomerase activity"/>
    <property type="evidence" value="ECO:0007669"/>
    <property type="project" value="TreeGrafter"/>
</dbReference>
<evidence type="ECO:0000256" key="6">
    <source>
        <dbReference type="ARBA" id="ARBA00023141"/>
    </source>
</evidence>
<reference evidence="10 11" key="1">
    <citation type="submission" date="2019-09" db="EMBL/GenBank/DDBJ databases">
        <title>Draft genome sequence of various Type strains from the CCUG.</title>
        <authorList>
            <person name="Pineiro-Iglesias B."/>
            <person name="Tunovic T."/>
            <person name="Unosson C."/>
            <person name="Inganas E."/>
            <person name="Ohlen M."/>
            <person name="Cardew S."/>
            <person name="Jensie-Markopoulos S."/>
            <person name="Salva-Serra F."/>
            <person name="Jaen-Luchoro D."/>
            <person name="Karlsson R."/>
            <person name="Svensson-Stadler L."/>
            <person name="Chun J."/>
            <person name="Moore E."/>
        </authorList>
    </citation>
    <scope>NUCLEOTIDE SEQUENCE [LARGE SCALE GENOMIC DNA]</scope>
    <source>
        <strain evidence="10 11">CCUG 32756T</strain>
    </source>
</reference>
<dbReference type="Pfam" id="PF00218">
    <property type="entry name" value="IGPS"/>
    <property type="match status" value="1"/>
</dbReference>